<dbReference type="InterPro" id="IPR041901">
    <property type="entry name" value="RNAP_I_Rpa43_N"/>
</dbReference>
<dbReference type="EMBL" id="NHTK01005944">
    <property type="protein sequence ID" value="PPQ70693.1"/>
    <property type="molecule type" value="Genomic_DNA"/>
</dbReference>
<dbReference type="InterPro" id="IPR041178">
    <property type="entry name" value="RPA43_OB"/>
</dbReference>
<keyword evidence="8" id="KW-1185">Reference proteome</keyword>
<sequence length="526" mass="57882">MSDFSVVNASLVLSIPPIFAANPRAGAEELLDSMIMRYIPSLHGVVLSHSNLKFLDKSAHIQDDCPFLVSTVGFDATVWSPRIGSTLSGKINLSSPDHVSLLVHKTFNVSIPRHHIPTDQWEFEYGPAENDPEFGQEALGDDEQDAETKEHQTTGKWIHKLTAEPLGGPSGAVEFTVIGLNNPAALLSSPTETHAAASGIFRSSGSPSWLHEDGEGDDLVSDLSTEEDEEAIEINETFTRDCKLPGTVKVIVETTTFWVHKEILFFSSPFFEAALGGNWSETGRPLSIASTITIPSQYRTDNTSTNVDSDASELESDTAPSMTAQDIPIPSSIEETSSPKDSDFEELLDTATRLPDQPHRSKNRSPPHNSVRRRPRNIPEAVIVLKEEKASTFHDFLRFIYPHAPLVQIRQHVLAFWKRNGDKRITQSSGLVRPPQPSMPVKQAPNPSSQHVHIYVLHIFPSLIMSLSPVFDRMFSLGVRGSGTEAPPLGPRGVTSASSAVVGPRRHFLYCTLKPDSTHKVRKSRE</sequence>
<dbReference type="GO" id="GO:0006352">
    <property type="term" value="P:DNA-templated transcription initiation"/>
    <property type="evidence" value="ECO:0007669"/>
    <property type="project" value="InterPro"/>
</dbReference>
<protein>
    <recommendedName>
        <fullName evidence="6">RPA43 OB domain-containing protein</fullName>
    </recommendedName>
</protein>
<dbReference type="OrthoDB" id="10250504at2759"/>
<dbReference type="GO" id="GO:0005736">
    <property type="term" value="C:RNA polymerase I complex"/>
    <property type="evidence" value="ECO:0007669"/>
    <property type="project" value="TreeGrafter"/>
</dbReference>
<dbReference type="CDD" id="cd18186">
    <property type="entry name" value="BTB_POZ_ZBTB_KLHL-like"/>
    <property type="match status" value="1"/>
</dbReference>
<evidence type="ECO:0000256" key="3">
    <source>
        <dbReference type="ARBA" id="ARBA00023163"/>
    </source>
</evidence>
<dbReference type="Gene3D" id="2.40.50.1060">
    <property type="match status" value="1"/>
</dbReference>
<feature type="compositionally biased region" description="Low complexity" evidence="5">
    <location>
        <begin position="327"/>
        <end position="336"/>
    </location>
</feature>
<proteinExistence type="predicted"/>
<feature type="compositionally biased region" description="Basic residues" evidence="5">
    <location>
        <begin position="360"/>
        <end position="375"/>
    </location>
</feature>
<feature type="compositionally biased region" description="Acidic residues" evidence="5">
    <location>
        <begin position="130"/>
        <end position="145"/>
    </location>
</feature>
<evidence type="ECO:0000256" key="2">
    <source>
        <dbReference type="ARBA" id="ARBA00022478"/>
    </source>
</evidence>
<dbReference type="PANTHER" id="PTHR12709:SF5">
    <property type="entry name" value="DNA-DIRECTED RNA POLYMERASE I SUBUNIT RPA43"/>
    <property type="match status" value="1"/>
</dbReference>
<evidence type="ECO:0000256" key="5">
    <source>
        <dbReference type="SAM" id="MobiDB-lite"/>
    </source>
</evidence>
<dbReference type="InterPro" id="IPR036898">
    <property type="entry name" value="RNA_pol_Rpb7-like_N_sf"/>
</dbReference>
<reference evidence="7 8" key="1">
    <citation type="journal article" date="2018" name="Evol. Lett.">
        <title>Horizontal gene cluster transfer increased hallucinogenic mushroom diversity.</title>
        <authorList>
            <person name="Reynolds H.T."/>
            <person name="Vijayakumar V."/>
            <person name="Gluck-Thaler E."/>
            <person name="Korotkin H.B."/>
            <person name="Matheny P.B."/>
            <person name="Slot J.C."/>
        </authorList>
    </citation>
    <scope>NUCLEOTIDE SEQUENCE [LARGE SCALE GENOMIC DNA]</scope>
    <source>
        <strain evidence="7 8">2629</strain>
    </source>
</reference>
<feature type="region of interest" description="Disordered" evidence="5">
    <location>
        <begin position="298"/>
        <end position="375"/>
    </location>
</feature>
<feature type="domain" description="RPA43 OB" evidence="6">
    <location>
        <begin position="81"/>
        <end position="187"/>
    </location>
</feature>
<feature type="compositionally biased region" description="Polar residues" evidence="5">
    <location>
        <begin position="298"/>
        <end position="309"/>
    </location>
</feature>
<dbReference type="Gene3D" id="3.30.1490.120">
    <property type="entry name" value="RNA polymerase Rpb7-like, N-terminal domain"/>
    <property type="match status" value="1"/>
</dbReference>
<feature type="region of interest" description="Disordered" evidence="5">
    <location>
        <begin position="426"/>
        <end position="446"/>
    </location>
</feature>
<gene>
    <name evidence="7" type="ORF">CVT24_000175</name>
</gene>
<feature type="region of interest" description="Disordered" evidence="5">
    <location>
        <begin position="126"/>
        <end position="146"/>
    </location>
</feature>
<dbReference type="CDD" id="cd04328">
    <property type="entry name" value="RNAP_I_Rpa43_N"/>
    <property type="match status" value="1"/>
</dbReference>
<dbReference type="Pfam" id="PF17875">
    <property type="entry name" value="RPA43_OB"/>
    <property type="match status" value="1"/>
</dbReference>
<keyword evidence="3" id="KW-0804">Transcription</keyword>
<dbReference type="AlphaFoldDB" id="A0A409VWS9"/>
<evidence type="ECO:0000256" key="1">
    <source>
        <dbReference type="ARBA" id="ARBA00004123"/>
    </source>
</evidence>
<evidence type="ECO:0000313" key="8">
    <source>
        <dbReference type="Proteomes" id="UP000284842"/>
    </source>
</evidence>
<keyword evidence="2" id="KW-0240">DNA-directed RNA polymerase</keyword>
<evidence type="ECO:0000256" key="4">
    <source>
        <dbReference type="ARBA" id="ARBA00023242"/>
    </source>
</evidence>
<comment type="caution">
    <text evidence="7">The sequence shown here is derived from an EMBL/GenBank/DDBJ whole genome shotgun (WGS) entry which is preliminary data.</text>
</comment>
<comment type="subcellular location">
    <subcellularLocation>
        <location evidence="1">Nucleus</location>
    </subcellularLocation>
</comment>
<name>A0A409VWS9_9AGAR</name>
<dbReference type="GO" id="GO:0006362">
    <property type="term" value="P:transcription elongation by RNA polymerase I"/>
    <property type="evidence" value="ECO:0007669"/>
    <property type="project" value="TreeGrafter"/>
</dbReference>
<evidence type="ECO:0000313" key="7">
    <source>
        <dbReference type="EMBL" id="PPQ70693.1"/>
    </source>
</evidence>
<dbReference type="PANTHER" id="PTHR12709">
    <property type="entry name" value="DNA-DIRECTED RNA POLYMERASE II, III"/>
    <property type="match status" value="1"/>
</dbReference>
<accession>A0A409VWS9</accession>
<organism evidence="7 8">
    <name type="scientific">Panaeolus cyanescens</name>
    <dbReference type="NCBI Taxonomy" id="181874"/>
    <lineage>
        <taxon>Eukaryota</taxon>
        <taxon>Fungi</taxon>
        <taxon>Dikarya</taxon>
        <taxon>Basidiomycota</taxon>
        <taxon>Agaricomycotina</taxon>
        <taxon>Agaricomycetes</taxon>
        <taxon>Agaricomycetidae</taxon>
        <taxon>Agaricales</taxon>
        <taxon>Agaricineae</taxon>
        <taxon>Galeropsidaceae</taxon>
        <taxon>Panaeolus</taxon>
    </lineage>
</organism>
<dbReference type="InParanoid" id="A0A409VWS9"/>
<dbReference type="InterPro" id="IPR045113">
    <property type="entry name" value="Rpb7-like"/>
</dbReference>
<dbReference type="SUPFAM" id="SSF54695">
    <property type="entry name" value="POZ domain"/>
    <property type="match status" value="1"/>
</dbReference>
<evidence type="ECO:0000259" key="6">
    <source>
        <dbReference type="Pfam" id="PF17875"/>
    </source>
</evidence>
<dbReference type="STRING" id="181874.A0A409VWS9"/>
<dbReference type="Proteomes" id="UP000284842">
    <property type="component" value="Unassembled WGS sequence"/>
</dbReference>
<keyword evidence="4" id="KW-0539">Nucleus</keyword>
<dbReference type="Gene3D" id="3.30.710.10">
    <property type="entry name" value="Potassium Channel Kv1.1, Chain A"/>
    <property type="match status" value="1"/>
</dbReference>
<dbReference type="InterPro" id="IPR011333">
    <property type="entry name" value="SKP1/BTB/POZ_sf"/>
</dbReference>